<dbReference type="PROSITE" id="PS00375">
    <property type="entry name" value="UDPGT"/>
    <property type="match status" value="1"/>
</dbReference>
<dbReference type="InParanoid" id="A0A6J2P977"/>
<dbReference type="InterPro" id="IPR002213">
    <property type="entry name" value="UDP_glucos_trans"/>
</dbReference>
<dbReference type="RefSeq" id="XP_029281934.1">
    <property type="nucleotide sequence ID" value="XM_029426074.1"/>
</dbReference>
<keyword evidence="5" id="KW-0472">Membrane</keyword>
<dbReference type="PANTHER" id="PTHR48043">
    <property type="entry name" value="EG:EG0003.4 PROTEIN-RELATED"/>
    <property type="match status" value="1"/>
</dbReference>
<proteinExistence type="inferred from homology"/>
<comment type="catalytic activity">
    <reaction evidence="5">
        <text>glucuronate acceptor + UDP-alpha-D-glucuronate = acceptor beta-D-glucuronoside + UDP + H(+)</text>
        <dbReference type="Rhea" id="RHEA:21032"/>
        <dbReference type="ChEBI" id="CHEBI:15378"/>
        <dbReference type="ChEBI" id="CHEBI:58052"/>
        <dbReference type="ChEBI" id="CHEBI:58223"/>
        <dbReference type="ChEBI" id="CHEBI:132367"/>
        <dbReference type="ChEBI" id="CHEBI:132368"/>
        <dbReference type="EC" id="2.4.1.17"/>
    </reaction>
</comment>
<organism evidence="6 7">
    <name type="scientific">Cottoperca gobio</name>
    <name type="common">Frogmouth</name>
    <name type="synonym">Aphritis gobio</name>
    <dbReference type="NCBI Taxonomy" id="56716"/>
    <lineage>
        <taxon>Eukaryota</taxon>
        <taxon>Metazoa</taxon>
        <taxon>Chordata</taxon>
        <taxon>Craniata</taxon>
        <taxon>Vertebrata</taxon>
        <taxon>Euteleostomi</taxon>
        <taxon>Actinopterygii</taxon>
        <taxon>Neopterygii</taxon>
        <taxon>Teleostei</taxon>
        <taxon>Neoteleostei</taxon>
        <taxon>Acanthomorphata</taxon>
        <taxon>Eupercaria</taxon>
        <taxon>Perciformes</taxon>
        <taxon>Notothenioidei</taxon>
        <taxon>Bovichtidae</taxon>
        <taxon>Cottoperca</taxon>
    </lineage>
</organism>
<evidence type="ECO:0000256" key="1">
    <source>
        <dbReference type="ARBA" id="ARBA00009995"/>
    </source>
</evidence>
<dbReference type="Gene3D" id="3.40.50.2000">
    <property type="entry name" value="Glycogen Phosphorylase B"/>
    <property type="match status" value="1"/>
</dbReference>
<dbReference type="CDD" id="cd03784">
    <property type="entry name" value="GT1_Gtf-like"/>
    <property type="match status" value="1"/>
</dbReference>
<keyword evidence="5" id="KW-0812">Transmembrane</keyword>
<dbReference type="InterPro" id="IPR035595">
    <property type="entry name" value="UDP_glycos_trans_CS"/>
</dbReference>
<dbReference type="GeneID" id="115004151"/>
<evidence type="ECO:0000256" key="5">
    <source>
        <dbReference type="RuleBase" id="RU362059"/>
    </source>
</evidence>
<dbReference type="InterPro" id="IPR050271">
    <property type="entry name" value="UDP-glycosyltransferase"/>
</dbReference>
<accession>A0A6J2P977</accession>
<name>A0A6J2P977_COTGO</name>
<evidence type="ECO:0000256" key="4">
    <source>
        <dbReference type="RuleBase" id="RU003718"/>
    </source>
</evidence>
<dbReference type="Proteomes" id="UP000504630">
    <property type="component" value="Chromosome 3"/>
</dbReference>
<gene>
    <name evidence="7" type="primary">LOC115004151</name>
</gene>
<keyword evidence="3 4" id="KW-0808">Transferase</keyword>
<evidence type="ECO:0000313" key="7">
    <source>
        <dbReference type="RefSeq" id="XP_029281934.1"/>
    </source>
</evidence>
<dbReference type="Pfam" id="PF00201">
    <property type="entry name" value="UDPGT"/>
    <property type="match status" value="2"/>
</dbReference>
<dbReference type="SUPFAM" id="SSF53756">
    <property type="entry name" value="UDP-Glycosyltransferase/glycogen phosphorylase"/>
    <property type="match status" value="1"/>
</dbReference>
<dbReference type="PANTHER" id="PTHR48043:SF48">
    <property type="entry name" value="UDP GLUCURONOSYLTRANSFERASE 5 FAMILY, POLYPEPTIDE C2-RELATED"/>
    <property type="match status" value="1"/>
</dbReference>
<dbReference type="OrthoDB" id="5835829at2759"/>
<evidence type="ECO:0000313" key="6">
    <source>
        <dbReference type="Proteomes" id="UP000504630"/>
    </source>
</evidence>
<keyword evidence="6" id="KW-1185">Reference proteome</keyword>
<keyword evidence="5" id="KW-1133">Transmembrane helix</keyword>
<feature type="transmembrane region" description="Helical" evidence="5">
    <location>
        <begin position="347"/>
        <end position="370"/>
    </location>
</feature>
<reference evidence="7" key="1">
    <citation type="submission" date="2025-08" db="UniProtKB">
        <authorList>
            <consortium name="RefSeq"/>
        </authorList>
    </citation>
    <scope>IDENTIFICATION</scope>
</reference>
<evidence type="ECO:0000256" key="3">
    <source>
        <dbReference type="ARBA" id="ARBA00022679"/>
    </source>
</evidence>
<comment type="subcellular location">
    <subcellularLocation>
        <location evidence="5">Membrane</location>
        <topology evidence="5">Single-pass membrane protein</topology>
    </subcellularLocation>
</comment>
<comment type="similarity">
    <text evidence="1 4">Belongs to the UDP-glycosyltransferase family.</text>
</comment>
<dbReference type="GO" id="GO:0015020">
    <property type="term" value="F:glucuronosyltransferase activity"/>
    <property type="evidence" value="ECO:0007669"/>
    <property type="project" value="UniProtKB-EC"/>
</dbReference>
<dbReference type="AlphaFoldDB" id="A0A6J2P977"/>
<dbReference type="KEGG" id="cgob:115004151"/>
<keyword evidence="2 4" id="KW-0328">Glycosyltransferase</keyword>
<dbReference type="FunFam" id="3.40.50.2000:FF:000021">
    <property type="entry name" value="UDP-glucuronosyltransferase"/>
    <property type="match status" value="1"/>
</dbReference>
<protein>
    <recommendedName>
        <fullName evidence="5">UDP-glucuronosyltransferase</fullName>
        <ecNumber evidence="5">2.4.1.17</ecNumber>
    </recommendedName>
</protein>
<evidence type="ECO:0000256" key="2">
    <source>
        <dbReference type="ARBA" id="ARBA00022676"/>
    </source>
</evidence>
<dbReference type="EC" id="2.4.1.17" evidence="5"/>
<sequence>MIVDMFSVLVDAHRTVGEFVSAALDDKELMRNLKDSKFDLVLTDPCWGSGVILAKYLNLPLVYNVRWIITEEGHLAVAPSPLSYIPITGSGNTDKMTFFQRVKNVLMHLNTHVHNQRVIKLVYQKLCEKYLGADSDFNQLMLDADLWLMRVDFVFEFPRPTMPNVVYIGGFQCKPPKPLPEHLEEFKVIWRHKGDRPDNLGNNTLIVDWMPQNDLLGHPKIKLFVAHGGTNGVQEAIYHGVPVVGLPLFFDQYDNLLRLKERGAAELLTVQTVDKDNNFLNAIQEVLNEPSYRMNMQRLSRLHKDQPMKPLDTALFWIEFVMRHKGAAHLKAQSYRMPWYSYHSVDVFLFLAGAVLLVLLTFFIFIRFLYTTNV</sequence>
<dbReference type="GO" id="GO:0016020">
    <property type="term" value="C:membrane"/>
    <property type="evidence" value="ECO:0007669"/>
    <property type="project" value="UniProtKB-SubCell"/>
</dbReference>